<evidence type="ECO:0000256" key="12">
    <source>
        <dbReference type="ARBA" id="ARBA00023288"/>
    </source>
</evidence>
<comment type="subunit">
    <text evidence="3">Monomer.</text>
</comment>
<evidence type="ECO:0000313" key="13">
    <source>
        <dbReference type="EMBL" id="KGJ92987.1"/>
    </source>
</evidence>
<evidence type="ECO:0000256" key="9">
    <source>
        <dbReference type="ARBA" id="ARBA00023139"/>
    </source>
</evidence>
<reference evidence="13 14" key="1">
    <citation type="submission" date="2014-08" db="EMBL/GenBank/DDBJ databases">
        <title>Genomic and Phenotypic Diversity of Colwellia psychrerythraea strains from Disparate Marine Basins.</title>
        <authorList>
            <person name="Techtmann S.M."/>
            <person name="Stelling S.C."/>
            <person name="Utturkar S.M."/>
            <person name="Alshibli N."/>
            <person name="Harris A."/>
            <person name="Brown S.D."/>
            <person name="Hazen T.C."/>
        </authorList>
    </citation>
    <scope>NUCLEOTIDE SEQUENCE [LARGE SCALE GENOMIC DNA]</scope>
    <source>
        <strain evidence="13 14">ND2E</strain>
    </source>
</reference>
<sequence>MSLSISAIFHQTNLLLFTLFTLVLSGCSTIPKTDSQALIEQTPQQRVIKLQQLQQWKIKGKIAFIEKKSRNSATLSWQVDERQNSQLLNLTSYLGINVLQLDSTDNNHKIQVDGKTYHGSDLETLIYSITGLTLPTKALTFWLKGLPYQKDDKIDYQEKTQLPLNLSSYYANELWQVSYANYQQINGYNLATKFSIRKDNLLIKIVVNDWAIADK</sequence>
<dbReference type="Pfam" id="PF03550">
    <property type="entry name" value="LolB"/>
    <property type="match status" value="1"/>
</dbReference>
<gene>
    <name evidence="13" type="ORF">ND2E_2453</name>
</gene>
<dbReference type="Gene3D" id="2.50.20.10">
    <property type="entry name" value="Lipoprotein localisation LolA/LolB/LppX"/>
    <property type="match status" value="1"/>
</dbReference>
<evidence type="ECO:0000256" key="7">
    <source>
        <dbReference type="ARBA" id="ARBA00022927"/>
    </source>
</evidence>
<evidence type="ECO:0000256" key="11">
    <source>
        <dbReference type="ARBA" id="ARBA00023237"/>
    </source>
</evidence>
<dbReference type="GO" id="GO:0015031">
    <property type="term" value="P:protein transport"/>
    <property type="evidence" value="ECO:0007669"/>
    <property type="project" value="UniProtKB-KW"/>
</dbReference>
<dbReference type="CDD" id="cd16326">
    <property type="entry name" value="LolB"/>
    <property type="match status" value="1"/>
</dbReference>
<keyword evidence="9" id="KW-0564">Palmitate</keyword>
<evidence type="ECO:0000313" key="14">
    <source>
        <dbReference type="Proteomes" id="UP000029843"/>
    </source>
</evidence>
<name>A0A099KT00_COLPS</name>
<evidence type="ECO:0000256" key="10">
    <source>
        <dbReference type="ARBA" id="ARBA00023186"/>
    </source>
</evidence>
<accession>A0A099KT00</accession>
<protein>
    <recommendedName>
        <fullName evidence="4">Outer-membrane lipoprotein LolB</fullName>
    </recommendedName>
</protein>
<evidence type="ECO:0000256" key="6">
    <source>
        <dbReference type="ARBA" id="ARBA00022729"/>
    </source>
</evidence>
<keyword evidence="12 13" id="KW-0449">Lipoprotein</keyword>
<dbReference type="RefSeq" id="WP_033093229.1">
    <property type="nucleotide sequence ID" value="NZ_JQED01000015.1"/>
</dbReference>
<dbReference type="NCBIfam" id="TIGR00548">
    <property type="entry name" value="lolB"/>
    <property type="match status" value="1"/>
</dbReference>
<dbReference type="SUPFAM" id="SSF89392">
    <property type="entry name" value="Prokaryotic lipoproteins and lipoprotein localization factors"/>
    <property type="match status" value="1"/>
</dbReference>
<evidence type="ECO:0000256" key="3">
    <source>
        <dbReference type="ARBA" id="ARBA00011245"/>
    </source>
</evidence>
<dbReference type="InterPro" id="IPR004565">
    <property type="entry name" value="OM_lipoprot_LolB"/>
</dbReference>
<keyword evidence="5" id="KW-0813">Transport</keyword>
<proteinExistence type="inferred from homology"/>
<comment type="subcellular location">
    <subcellularLocation>
        <location evidence="1">Cell outer membrane</location>
        <topology evidence="1">Lipid-anchor</topology>
    </subcellularLocation>
</comment>
<keyword evidence="7" id="KW-0653">Protein transport</keyword>
<evidence type="ECO:0000256" key="8">
    <source>
        <dbReference type="ARBA" id="ARBA00023136"/>
    </source>
</evidence>
<dbReference type="EMBL" id="JQED01000015">
    <property type="protein sequence ID" value="KGJ92987.1"/>
    <property type="molecule type" value="Genomic_DNA"/>
</dbReference>
<dbReference type="AlphaFoldDB" id="A0A099KT00"/>
<dbReference type="InterPro" id="IPR029046">
    <property type="entry name" value="LolA/LolB/LppX"/>
</dbReference>
<keyword evidence="10" id="KW-0143">Chaperone</keyword>
<comment type="caution">
    <text evidence="13">The sequence shown here is derived from an EMBL/GenBank/DDBJ whole genome shotgun (WGS) entry which is preliminary data.</text>
</comment>
<dbReference type="Proteomes" id="UP000029843">
    <property type="component" value="Unassembled WGS sequence"/>
</dbReference>
<keyword evidence="8" id="KW-0472">Membrane</keyword>
<dbReference type="GO" id="GO:0009279">
    <property type="term" value="C:cell outer membrane"/>
    <property type="evidence" value="ECO:0007669"/>
    <property type="project" value="UniProtKB-SubCell"/>
</dbReference>
<evidence type="ECO:0000256" key="1">
    <source>
        <dbReference type="ARBA" id="ARBA00004459"/>
    </source>
</evidence>
<evidence type="ECO:0000256" key="2">
    <source>
        <dbReference type="ARBA" id="ARBA00009696"/>
    </source>
</evidence>
<comment type="similarity">
    <text evidence="2">Belongs to the LolB family.</text>
</comment>
<dbReference type="PATRIC" id="fig|28229.4.peg.1482"/>
<keyword evidence="11" id="KW-0998">Cell outer membrane</keyword>
<dbReference type="OrthoDB" id="9797618at2"/>
<organism evidence="13 14">
    <name type="scientific">Colwellia psychrerythraea</name>
    <name type="common">Vibrio psychroerythus</name>
    <dbReference type="NCBI Taxonomy" id="28229"/>
    <lineage>
        <taxon>Bacteria</taxon>
        <taxon>Pseudomonadati</taxon>
        <taxon>Pseudomonadota</taxon>
        <taxon>Gammaproteobacteria</taxon>
        <taxon>Alteromonadales</taxon>
        <taxon>Colwelliaceae</taxon>
        <taxon>Colwellia</taxon>
    </lineage>
</organism>
<evidence type="ECO:0000256" key="4">
    <source>
        <dbReference type="ARBA" id="ARBA00016202"/>
    </source>
</evidence>
<keyword evidence="6" id="KW-0732">Signal</keyword>
<evidence type="ECO:0000256" key="5">
    <source>
        <dbReference type="ARBA" id="ARBA00022448"/>
    </source>
</evidence>